<gene>
    <name evidence="6" type="ORF">WJX72_007195</name>
</gene>
<evidence type="ECO:0000313" key="6">
    <source>
        <dbReference type="EMBL" id="KAK9824036.1"/>
    </source>
</evidence>
<name>A0AAW1QR60_9CHLO</name>
<dbReference type="PANTHER" id="PTHR46972">
    <property type="entry name" value="MONOOXYGENASE ASQM-RELATED"/>
    <property type="match status" value="1"/>
</dbReference>
<keyword evidence="1" id="KW-0285">Flavoprotein</keyword>
<dbReference type="Proteomes" id="UP001489004">
    <property type="component" value="Unassembled WGS sequence"/>
</dbReference>
<dbReference type="Pfam" id="PF01494">
    <property type="entry name" value="FAD_binding_3"/>
    <property type="match status" value="1"/>
</dbReference>
<dbReference type="InterPro" id="IPR002938">
    <property type="entry name" value="FAD-bd"/>
</dbReference>
<sequence>MLLTSRTRDPRNLSKGIEANLAEASADHDPAIKGLMDNSEHATAGHLVRGKTVAVVGGAMGGLAFAIALRKLGLEAGVHPMPTIRVFERDKSAAERANRGYSMSVRSDSGGLQAVKRLGALEPIWTHREPGPSMHISRHNFRPLWKMKELPVPGLPTPRIRITRGHLRKALLDQLNPATIHFGKTAVSAEPSSGPGGKAKLHFEDGSIEEFDLVVAADGASSRLRQALLPQEKLHYTGICSVAGTTQHLQPVPKELEMGQWLVMGPHGVALFLAVMNQDQAIWSLSFEAPECRAAELNALFRHPQAAQAYLSEEVRRLARGFQEPLPGLIVATEASSLWAFNARDLMPHANDVPGVVFIGDAWHAMSPFSGNGANMAMRDGLELAEHLLDPRYATLHDAVTAFAAQAAPRIGSAKRVA</sequence>
<dbReference type="Gene3D" id="3.50.50.60">
    <property type="entry name" value="FAD/NAD(P)-binding domain"/>
    <property type="match status" value="1"/>
</dbReference>
<dbReference type="PRINTS" id="PR00420">
    <property type="entry name" value="RNGMNOXGNASE"/>
</dbReference>
<dbReference type="GO" id="GO:0004497">
    <property type="term" value="F:monooxygenase activity"/>
    <property type="evidence" value="ECO:0007669"/>
    <property type="project" value="UniProtKB-KW"/>
</dbReference>
<reference evidence="6 7" key="1">
    <citation type="journal article" date="2024" name="Nat. Commun.">
        <title>Phylogenomics reveals the evolutionary origins of lichenization in chlorophyte algae.</title>
        <authorList>
            <person name="Puginier C."/>
            <person name="Libourel C."/>
            <person name="Otte J."/>
            <person name="Skaloud P."/>
            <person name="Haon M."/>
            <person name="Grisel S."/>
            <person name="Petersen M."/>
            <person name="Berrin J.G."/>
            <person name="Delaux P.M."/>
            <person name="Dal Grande F."/>
            <person name="Keller J."/>
        </authorList>
    </citation>
    <scope>NUCLEOTIDE SEQUENCE [LARGE SCALE GENOMIC DNA]</scope>
    <source>
        <strain evidence="6 7">SAG 2043</strain>
    </source>
</reference>
<organism evidence="6 7">
    <name type="scientific">[Myrmecia] bisecta</name>
    <dbReference type="NCBI Taxonomy" id="41462"/>
    <lineage>
        <taxon>Eukaryota</taxon>
        <taxon>Viridiplantae</taxon>
        <taxon>Chlorophyta</taxon>
        <taxon>core chlorophytes</taxon>
        <taxon>Trebouxiophyceae</taxon>
        <taxon>Trebouxiales</taxon>
        <taxon>Trebouxiaceae</taxon>
        <taxon>Myrmecia</taxon>
    </lineage>
</organism>
<dbReference type="InterPro" id="IPR036188">
    <property type="entry name" value="FAD/NAD-bd_sf"/>
</dbReference>
<evidence type="ECO:0000256" key="4">
    <source>
        <dbReference type="ARBA" id="ARBA00023033"/>
    </source>
</evidence>
<evidence type="ECO:0000256" key="1">
    <source>
        <dbReference type="ARBA" id="ARBA00022630"/>
    </source>
</evidence>
<dbReference type="PANTHER" id="PTHR46972:SF1">
    <property type="entry name" value="FAD DEPENDENT OXIDOREDUCTASE DOMAIN-CONTAINING PROTEIN"/>
    <property type="match status" value="1"/>
</dbReference>
<evidence type="ECO:0000256" key="3">
    <source>
        <dbReference type="ARBA" id="ARBA00023002"/>
    </source>
</evidence>
<accession>A0AAW1QR60</accession>
<evidence type="ECO:0000313" key="7">
    <source>
        <dbReference type="Proteomes" id="UP001489004"/>
    </source>
</evidence>
<keyword evidence="2" id="KW-0274">FAD</keyword>
<keyword evidence="7" id="KW-1185">Reference proteome</keyword>
<evidence type="ECO:0000256" key="2">
    <source>
        <dbReference type="ARBA" id="ARBA00022827"/>
    </source>
</evidence>
<feature type="domain" description="FAD-binding" evidence="5">
    <location>
        <begin position="52"/>
        <end position="389"/>
    </location>
</feature>
<protein>
    <recommendedName>
        <fullName evidence="5">FAD-binding domain-containing protein</fullName>
    </recommendedName>
</protein>
<dbReference type="SUPFAM" id="SSF51905">
    <property type="entry name" value="FAD/NAD(P)-binding domain"/>
    <property type="match status" value="1"/>
</dbReference>
<proteinExistence type="predicted"/>
<comment type="caution">
    <text evidence="6">The sequence shown here is derived from an EMBL/GenBank/DDBJ whole genome shotgun (WGS) entry which is preliminary data.</text>
</comment>
<evidence type="ECO:0000259" key="5">
    <source>
        <dbReference type="Pfam" id="PF01494"/>
    </source>
</evidence>
<keyword evidence="4" id="KW-0503">Monooxygenase</keyword>
<dbReference type="EMBL" id="JALJOR010000002">
    <property type="protein sequence ID" value="KAK9824036.1"/>
    <property type="molecule type" value="Genomic_DNA"/>
</dbReference>
<dbReference type="AlphaFoldDB" id="A0AAW1QR60"/>
<dbReference type="GO" id="GO:0071949">
    <property type="term" value="F:FAD binding"/>
    <property type="evidence" value="ECO:0007669"/>
    <property type="project" value="InterPro"/>
</dbReference>
<keyword evidence="3" id="KW-0560">Oxidoreductase</keyword>